<dbReference type="OrthoDB" id="9806903at2"/>
<dbReference type="EMBL" id="FMAC01000015">
    <property type="protein sequence ID" value="SCB37762.1"/>
    <property type="molecule type" value="Genomic_DNA"/>
</dbReference>
<dbReference type="Gene3D" id="3.40.50.300">
    <property type="entry name" value="P-loop containing nucleotide triphosphate hydrolases"/>
    <property type="match status" value="1"/>
</dbReference>
<dbReference type="RefSeq" id="WP_075856558.1">
    <property type="nucleotide sequence ID" value="NZ_FMAC01000015.1"/>
</dbReference>
<dbReference type="Proteomes" id="UP000186228">
    <property type="component" value="Unassembled WGS sequence"/>
</dbReference>
<feature type="domain" description="Novel STAND NTPase 3" evidence="1">
    <location>
        <begin position="172"/>
        <end position="332"/>
    </location>
</feature>
<dbReference type="STRING" id="52131.GA0061100_11594"/>
<accession>A0A1C3WC80</accession>
<dbReference type="InterPro" id="IPR049050">
    <property type="entry name" value="nSTAND3"/>
</dbReference>
<dbReference type="Pfam" id="PF20720">
    <property type="entry name" value="nSTAND3"/>
    <property type="match status" value="1"/>
</dbReference>
<dbReference type="SUPFAM" id="SSF52540">
    <property type="entry name" value="P-loop containing nucleoside triphosphate hydrolases"/>
    <property type="match status" value="1"/>
</dbReference>
<protein>
    <recommendedName>
        <fullName evidence="1">Novel STAND NTPase 3 domain-containing protein</fullName>
    </recommendedName>
</protein>
<dbReference type="CDD" id="cd01983">
    <property type="entry name" value="SIMIBI"/>
    <property type="match status" value="1"/>
</dbReference>
<dbReference type="InterPro" id="IPR027417">
    <property type="entry name" value="P-loop_NTPase"/>
</dbReference>
<sequence length="763" mass="86677">MTYDFHQLSPHDLEILVRDLLQAEWNVRLETFKTGRDQGVDFRYGRGAGNLIGQVKHYLRTGIKGLLRDLKKEVPKLNKLNPSSYVLATSVSLSKADKSNIAALFGGKLAVSDIFGQEDLNNLLADHSEIEKKHYKLWLASRGVLDKLLNNEIVTQTEFHVEKVHATICRHVRSDTYQQALDILDTDRVVIISGAPGVGKTTLANMLLYAHLERGWAPVIVRRDILEGAKLFQRGTAQIFHFDDFMGATFLEDGLSATGKNDDRAITDFIEMVRASPTARLILTTREHIFRQGVTLSERLRHAGLDSHKVTLHVGDYSVTQRAQILYNHVYFSNLPTGYKDQLLDSDFYLQIVRHPKFNPRLIEWLSTFNRVRKYPVNEYQSFVLSLLNDPSEVWMHAYEQQISDAARSLLLTLYSLDGRTDGATLKVAFKKLHERRAVHWGFPRRPEDWSNAMSELLNAFIQPSGRQSFKMLDPSVNDLVNSVIRKSPEVAIDMIVGAVDYIQIQRIWQLADREIADLKTAITTAGADVVRAIRRVVLAETKIVRFTTGMGRSSWSAEERLARIIPLANGIRTPEMLHLVKDLISSLQAEWLERAPIINDGAEVLQALRGSSWQMLENPSFEAEVERRLLQEAELGCRSDELREIIRVVDLEGPENAPILARLQRAFRGFGETIETEVRNCNDSDDLQSLEEDLELFARTLGVEVGNMLDRVREAYSRYEERGERRGSQVNNIDSYTLSPASEEGIRDMFASLRSDRPDPVT</sequence>
<proteinExistence type="predicted"/>
<gene>
    <name evidence="2" type="ORF">GA0061100_11594</name>
</gene>
<evidence type="ECO:0000313" key="2">
    <source>
        <dbReference type="EMBL" id="SCB37762.1"/>
    </source>
</evidence>
<keyword evidence="3" id="KW-1185">Reference proteome</keyword>
<dbReference type="AlphaFoldDB" id="A0A1C3WC80"/>
<evidence type="ECO:0000259" key="1">
    <source>
        <dbReference type="Pfam" id="PF20720"/>
    </source>
</evidence>
<organism evidence="2 3">
    <name type="scientific">Rhizobium hainanense</name>
    <dbReference type="NCBI Taxonomy" id="52131"/>
    <lineage>
        <taxon>Bacteria</taxon>
        <taxon>Pseudomonadati</taxon>
        <taxon>Pseudomonadota</taxon>
        <taxon>Alphaproteobacteria</taxon>
        <taxon>Hyphomicrobiales</taxon>
        <taxon>Rhizobiaceae</taxon>
        <taxon>Rhizobium/Agrobacterium group</taxon>
        <taxon>Rhizobium</taxon>
    </lineage>
</organism>
<name>A0A1C3WC80_9HYPH</name>
<evidence type="ECO:0000313" key="3">
    <source>
        <dbReference type="Proteomes" id="UP000186228"/>
    </source>
</evidence>
<reference evidence="3" key="1">
    <citation type="submission" date="2016-08" db="EMBL/GenBank/DDBJ databases">
        <authorList>
            <person name="Varghese N."/>
            <person name="Submissions Spin"/>
        </authorList>
    </citation>
    <scope>NUCLEOTIDE SEQUENCE [LARGE SCALE GENOMIC DNA]</scope>
    <source>
        <strain evidence="3">CCBAU 57015</strain>
    </source>
</reference>